<accession>A0A0U3PF69</accession>
<keyword evidence="2 5" id="KW-0812">Transmembrane</keyword>
<organism evidence="7 8">
    <name type="scientific">Pannonibacter phragmitetus</name>
    <dbReference type="NCBI Taxonomy" id="121719"/>
    <lineage>
        <taxon>Bacteria</taxon>
        <taxon>Pseudomonadati</taxon>
        <taxon>Pseudomonadota</taxon>
        <taxon>Alphaproteobacteria</taxon>
        <taxon>Hyphomicrobiales</taxon>
        <taxon>Stappiaceae</taxon>
        <taxon>Pannonibacter</taxon>
    </lineage>
</organism>
<evidence type="ECO:0000259" key="6">
    <source>
        <dbReference type="PROSITE" id="PS50850"/>
    </source>
</evidence>
<feature type="transmembrane region" description="Helical" evidence="5">
    <location>
        <begin position="30"/>
        <end position="63"/>
    </location>
</feature>
<evidence type="ECO:0000313" key="7">
    <source>
        <dbReference type="EMBL" id="ALV26284.1"/>
    </source>
</evidence>
<dbReference type="STRING" id="121719.APZ00_03690"/>
<evidence type="ECO:0000256" key="4">
    <source>
        <dbReference type="ARBA" id="ARBA00023136"/>
    </source>
</evidence>
<gene>
    <name evidence="7" type="ORF">APZ00_03690</name>
</gene>
<feature type="domain" description="Major facilitator superfamily (MFS) profile" evidence="6">
    <location>
        <begin position="1"/>
        <end position="96"/>
    </location>
</feature>
<dbReference type="SUPFAM" id="SSF103473">
    <property type="entry name" value="MFS general substrate transporter"/>
    <property type="match status" value="1"/>
</dbReference>
<name>A0A0U3PF69_9HYPH</name>
<evidence type="ECO:0000256" key="5">
    <source>
        <dbReference type="SAM" id="Phobius"/>
    </source>
</evidence>
<evidence type="ECO:0000313" key="8">
    <source>
        <dbReference type="Proteomes" id="UP000064921"/>
    </source>
</evidence>
<dbReference type="GO" id="GO:0016020">
    <property type="term" value="C:membrane"/>
    <property type="evidence" value="ECO:0007669"/>
    <property type="project" value="UniProtKB-SubCell"/>
</dbReference>
<dbReference type="InterPro" id="IPR020846">
    <property type="entry name" value="MFS_dom"/>
</dbReference>
<evidence type="ECO:0000256" key="2">
    <source>
        <dbReference type="ARBA" id="ARBA00022692"/>
    </source>
</evidence>
<reference evidence="7 8" key="1">
    <citation type="submission" date="2015-10" db="EMBL/GenBank/DDBJ databases">
        <title>The world's first case of liver abscess caused by Pannonibacter phragmitetus.</title>
        <authorList>
            <person name="Ming D."/>
            <person name="Wang M."/>
            <person name="Zhou Y."/>
            <person name="Jiang T."/>
            <person name="Hu S."/>
        </authorList>
    </citation>
    <scope>NUCLEOTIDE SEQUENCE [LARGE SCALE GENOMIC DNA]</scope>
    <source>
        <strain evidence="7 8">31801</strain>
    </source>
</reference>
<dbReference type="AlphaFoldDB" id="A0A0U3PF69"/>
<dbReference type="PROSITE" id="PS50850">
    <property type="entry name" value="MFS"/>
    <property type="match status" value="1"/>
</dbReference>
<dbReference type="InterPro" id="IPR036259">
    <property type="entry name" value="MFS_trans_sf"/>
</dbReference>
<dbReference type="GO" id="GO:0022857">
    <property type="term" value="F:transmembrane transporter activity"/>
    <property type="evidence" value="ECO:0007669"/>
    <property type="project" value="InterPro"/>
</dbReference>
<evidence type="ECO:0000256" key="3">
    <source>
        <dbReference type="ARBA" id="ARBA00022989"/>
    </source>
</evidence>
<dbReference type="RefSeq" id="WP_058898088.1">
    <property type="nucleotide sequence ID" value="NZ_CP013068.1"/>
</dbReference>
<keyword evidence="4 5" id="KW-0472">Membrane</keyword>
<sequence length="96" mass="9929">MTATAGVALLSGLIVPSVLRRTDRRLIPLAFTALLILSSVLVAMAETLPVLLAARVLLGVALGGGSGLSRRRLRCGSFAKSMSPALSLIFSGAPWL</sequence>
<evidence type="ECO:0000256" key="1">
    <source>
        <dbReference type="ARBA" id="ARBA00004370"/>
    </source>
</evidence>
<dbReference type="Proteomes" id="UP000064921">
    <property type="component" value="Chromosome"/>
</dbReference>
<keyword evidence="3 5" id="KW-1133">Transmembrane helix</keyword>
<comment type="subcellular location">
    <subcellularLocation>
        <location evidence="1">Membrane</location>
    </subcellularLocation>
</comment>
<dbReference type="KEGG" id="pphr:APZ00_03690"/>
<dbReference type="EMBL" id="CP013068">
    <property type="protein sequence ID" value="ALV26284.1"/>
    <property type="molecule type" value="Genomic_DNA"/>
</dbReference>
<dbReference type="InterPro" id="IPR005828">
    <property type="entry name" value="MFS_sugar_transport-like"/>
</dbReference>
<protein>
    <recommendedName>
        <fullName evidence="6">Major facilitator superfamily (MFS) profile domain-containing protein</fullName>
    </recommendedName>
</protein>
<proteinExistence type="predicted"/>
<keyword evidence="8" id="KW-1185">Reference proteome</keyword>
<dbReference type="Pfam" id="PF00083">
    <property type="entry name" value="Sugar_tr"/>
    <property type="match status" value="1"/>
</dbReference>